<dbReference type="InterPro" id="IPR055166">
    <property type="entry name" value="Transc_reg_Sar_Rot_HTH"/>
</dbReference>
<evidence type="ECO:0000256" key="4">
    <source>
        <dbReference type="ARBA" id="ARBA00023125"/>
    </source>
</evidence>
<keyword evidence="3" id="KW-0805">Transcription regulation</keyword>
<dbReference type="RefSeq" id="WP_084165004.1">
    <property type="nucleotide sequence ID" value="NZ_AVFL01000020.1"/>
</dbReference>
<keyword evidence="5" id="KW-0804">Transcription</keyword>
<dbReference type="STRING" id="1385369.N825_14760"/>
<evidence type="ECO:0000256" key="3">
    <source>
        <dbReference type="ARBA" id="ARBA00023015"/>
    </source>
</evidence>
<dbReference type="GO" id="GO:0003700">
    <property type="term" value="F:DNA-binding transcription factor activity"/>
    <property type="evidence" value="ECO:0007669"/>
    <property type="project" value="InterPro"/>
</dbReference>
<protein>
    <submittedName>
        <fullName evidence="8">MarR family transcriptional regulator</fullName>
    </submittedName>
</protein>
<evidence type="ECO:0000256" key="2">
    <source>
        <dbReference type="ARBA" id="ARBA00022490"/>
    </source>
</evidence>
<evidence type="ECO:0000256" key="6">
    <source>
        <dbReference type="SAM" id="MobiDB-lite"/>
    </source>
</evidence>
<dbReference type="InterPro" id="IPR000835">
    <property type="entry name" value="HTH_MarR-typ"/>
</dbReference>
<dbReference type="PRINTS" id="PR00598">
    <property type="entry name" value="HTHMARR"/>
</dbReference>
<proteinExistence type="predicted"/>
<organism evidence="8 9">
    <name type="scientific">Skermanella stibiiresistens SB22</name>
    <dbReference type="NCBI Taxonomy" id="1385369"/>
    <lineage>
        <taxon>Bacteria</taxon>
        <taxon>Pseudomonadati</taxon>
        <taxon>Pseudomonadota</taxon>
        <taxon>Alphaproteobacteria</taxon>
        <taxon>Rhodospirillales</taxon>
        <taxon>Azospirillaceae</taxon>
        <taxon>Skermanella</taxon>
    </lineage>
</organism>
<dbReference type="Proteomes" id="UP000019486">
    <property type="component" value="Unassembled WGS sequence"/>
</dbReference>
<dbReference type="GO" id="GO:0006950">
    <property type="term" value="P:response to stress"/>
    <property type="evidence" value="ECO:0007669"/>
    <property type="project" value="TreeGrafter"/>
</dbReference>
<dbReference type="PANTHER" id="PTHR33164">
    <property type="entry name" value="TRANSCRIPTIONAL REGULATOR, MARR FAMILY"/>
    <property type="match status" value="1"/>
</dbReference>
<feature type="region of interest" description="Disordered" evidence="6">
    <location>
        <begin position="1"/>
        <end position="22"/>
    </location>
</feature>
<dbReference type="InterPro" id="IPR039422">
    <property type="entry name" value="MarR/SlyA-like"/>
</dbReference>
<dbReference type="PROSITE" id="PS50995">
    <property type="entry name" value="HTH_MARR_2"/>
    <property type="match status" value="1"/>
</dbReference>
<gene>
    <name evidence="8" type="ORF">N825_14760</name>
</gene>
<name>W9H339_9PROT</name>
<dbReference type="AlphaFoldDB" id="W9H339"/>
<dbReference type="SMART" id="SM00347">
    <property type="entry name" value="HTH_MARR"/>
    <property type="match status" value="1"/>
</dbReference>
<keyword evidence="4" id="KW-0238">DNA-binding</keyword>
<dbReference type="SUPFAM" id="SSF46785">
    <property type="entry name" value="Winged helix' DNA-binding domain"/>
    <property type="match status" value="1"/>
</dbReference>
<reference evidence="8 9" key="1">
    <citation type="submission" date="2013-08" db="EMBL/GenBank/DDBJ databases">
        <title>The genome sequence of Skermanella stibiiresistens.</title>
        <authorList>
            <person name="Zhu W."/>
            <person name="Wang G."/>
        </authorList>
    </citation>
    <scope>NUCLEOTIDE SEQUENCE [LARGE SCALE GENOMIC DNA]</scope>
    <source>
        <strain evidence="8 9">SB22</strain>
    </source>
</reference>
<sequence length="171" mass="18771">MTESRVTEPRHPENTLAGTGATEAGDNPLLLANQICFALYSATHAMTKAYRPLLDDLGVTYPQYLVLLLLWERDGRSVKELGEHLSLDSGTLTPLLKRLEGQGLVSRSRDRADERSVLIHLTVQGKALHDKAECLPARITEASGCSTADLAGLRDQILRLRNDLTAALRKT</sequence>
<evidence type="ECO:0000256" key="1">
    <source>
        <dbReference type="ARBA" id="ARBA00004496"/>
    </source>
</evidence>
<dbReference type="OrthoDB" id="9806864at2"/>
<dbReference type="InterPro" id="IPR036388">
    <property type="entry name" value="WH-like_DNA-bd_sf"/>
</dbReference>
<evidence type="ECO:0000313" key="8">
    <source>
        <dbReference type="EMBL" id="EWY38168.1"/>
    </source>
</evidence>
<dbReference type="PATRIC" id="fig|1385369.3.peg.4823"/>
<dbReference type="FunFam" id="1.10.10.10:FF:000163">
    <property type="entry name" value="MarR family transcriptional regulator"/>
    <property type="match status" value="1"/>
</dbReference>
<dbReference type="PANTHER" id="PTHR33164:SF5">
    <property type="entry name" value="ORGANIC HYDROPEROXIDE RESISTANCE TRANSCRIPTIONAL REGULATOR"/>
    <property type="match status" value="1"/>
</dbReference>
<dbReference type="InterPro" id="IPR036390">
    <property type="entry name" value="WH_DNA-bd_sf"/>
</dbReference>
<keyword evidence="2" id="KW-0963">Cytoplasm</keyword>
<feature type="domain" description="HTH marR-type" evidence="7">
    <location>
        <begin position="32"/>
        <end position="162"/>
    </location>
</feature>
<dbReference type="GO" id="GO:0003677">
    <property type="term" value="F:DNA binding"/>
    <property type="evidence" value="ECO:0007669"/>
    <property type="project" value="UniProtKB-KW"/>
</dbReference>
<comment type="subcellular location">
    <subcellularLocation>
        <location evidence="1">Cytoplasm</location>
    </subcellularLocation>
</comment>
<comment type="caution">
    <text evidence="8">The sequence shown here is derived from an EMBL/GenBank/DDBJ whole genome shotgun (WGS) entry which is preliminary data.</text>
</comment>
<evidence type="ECO:0000259" key="7">
    <source>
        <dbReference type="PROSITE" id="PS50995"/>
    </source>
</evidence>
<dbReference type="EMBL" id="AVFL01000020">
    <property type="protein sequence ID" value="EWY38168.1"/>
    <property type="molecule type" value="Genomic_DNA"/>
</dbReference>
<evidence type="ECO:0000256" key="5">
    <source>
        <dbReference type="ARBA" id="ARBA00023163"/>
    </source>
</evidence>
<accession>W9H339</accession>
<evidence type="ECO:0000313" key="9">
    <source>
        <dbReference type="Proteomes" id="UP000019486"/>
    </source>
</evidence>
<keyword evidence="9" id="KW-1185">Reference proteome</keyword>
<dbReference type="GO" id="GO:0005737">
    <property type="term" value="C:cytoplasm"/>
    <property type="evidence" value="ECO:0007669"/>
    <property type="project" value="UniProtKB-SubCell"/>
</dbReference>
<dbReference type="Pfam" id="PF22381">
    <property type="entry name" value="Staph_reg_Sar_Rot"/>
    <property type="match status" value="1"/>
</dbReference>
<feature type="compositionally biased region" description="Basic and acidic residues" evidence="6">
    <location>
        <begin position="1"/>
        <end position="13"/>
    </location>
</feature>
<dbReference type="Gene3D" id="1.10.10.10">
    <property type="entry name" value="Winged helix-like DNA-binding domain superfamily/Winged helix DNA-binding domain"/>
    <property type="match status" value="1"/>
</dbReference>